<keyword evidence="3" id="KW-1185">Reference proteome</keyword>
<reference evidence="2" key="2">
    <citation type="submission" date="2023-05" db="EMBL/GenBank/DDBJ databases">
        <authorList>
            <consortium name="Lawrence Berkeley National Laboratory"/>
            <person name="Steindorff A."/>
            <person name="Hensen N."/>
            <person name="Bonometti L."/>
            <person name="Westerberg I."/>
            <person name="Brannstrom I.O."/>
            <person name="Guillou S."/>
            <person name="Cros-Aarteil S."/>
            <person name="Calhoun S."/>
            <person name="Haridas S."/>
            <person name="Kuo A."/>
            <person name="Mondo S."/>
            <person name="Pangilinan J."/>
            <person name="Riley R."/>
            <person name="Labutti K."/>
            <person name="Andreopoulos B."/>
            <person name="Lipzen A."/>
            <person name="Chen C."/>
            <person name="Yanf M."/>
            <person name="Daum C."/>
            <person name="Ng V."/>
            <person name="Clum A."/>
            <person name="Ohm R."/>
            <person name="Martin F."/>
            <person name="Silar P."/>
            <person name="Natvig D."/>
            <person name="Lalanne C."/>
            <person name="Gautier V."/>
            <person name="Ament-Velasquez S.L."/>
            <person name="Kruys A."/>
            <person name="Hutchinson M.I."/>
            <person name="Powell A.J."/>
            <person name="Barry K."/>
            <person name="Miller A.N."/>
            <person name="Grigoriev I.V."/>
            <person name="Debuchy R."/>
            <person name="Gladieux P."/>
            <person name="Thoren M.H."/>
            <person name="Johannesson H."/>
        </authorList>
    </citation>
    <scope>NUCLEOTIDE SEQUENCE</scope>
    <source>
        <strain evidence="2">CBS 103.79</strain>
    </source>
</reference>
<feature type="region of interest" description="Disordered" evidence="1">
    <location>
        <begin position="339"/>
        <end position="364"/>
    </location>
</feature>
<protein>
    <submittedName>
        <fullName evidence="2">Uncharacterized protein</fullName>
    </submittedName>
</protein>
<evidence type="ECO:0000313" key="3">
    <source>
        <dbReference type="Proteomes" id="UP001303889"/>
    </source>
</evidence>
<feature type="compositionally biased region" description="Acidic residues" evidence="1">
    <location>
        <begin position="17"/>
        <end position="32"/>
    </location>
</feature>
<feature type="region of interest" description="Disordered" evidence="1">
    <location>
        <begin position="1"/>
        <end position="138"/>
    </location>
</feature>
<dbReference type="EMBL" id="MU855588">
    <property type="protein sequence ID" value="KAK3901335.1"/>
    <property type="molecule type" value="Genomic_DNA"/>
</dbReference>
<feature type="compositionally biased region" description="Polar residues" evidence="1">
    <location>
        <begin position="118"/>
        <end position="130"/>
    </location>
</feature>
<evidence type="ECO:0000313" key="2">
    <source>
        <dbReference type="EMBL" id="KAK3901335.1"/>
    </source>
</evidence>
<accession>A0AAN6MIL5</accession>
<evidence type="ECO:0000256" key="1">
    <source>
        <dbReference type="SAM" id="MobiDB-lite"/>
    </source>
</evidence>
<sequence length="507" mass="55431">MADDFDLPFLSGNEATENGDLDSLFGDDDDFDLTSLFTGVGASESSPECERASSLSQEHSQQATNPAAQLSFPEPPSQTHSDGSHGLSFPLLHLPAVPDPPAASLSQQDGHTSGGLVVSTQNSAQSTPSPGSGMLSPHEIHDDAALEAELEALWESMASQEEQPVNAHAGSQDSDAAEHDTILPTKIPGFRYANTNTNSFIRLPRRIDLDPKLAEELSYYITLNRTVKLELLYTQLELSIGQGKRLKEEMKLQLREPPFRQFVTQTSSSVSHTKKTLVKIAFCLLTTQGWGSTWFGHESRTAGPRTLFWPADSSILLAGFVMLLYRMYYNQRQMHHTSVRQAAQNQHSEMANPVSRSPSAQPPTVATERQQLAPEGVAFFDALAKDAAAAKKRKRTETSNNGGYQTPYELEIPANARLEYAVYVKDKKDGSDLTMHSTYRHTDYAIASGAFASLSSTFKAAGQVPVFKIITPSGLKTIATEAEWESAVLAVYNMRRSGGVVEIEVYV</sequence>
<name>A0AAN6MIL5_9PEZI</name>
<gene>
    <name evidence="2" type="ORF">C8A05DRAFT_45007</name>
</gene>
<organism evidence="2 3">
    <name type="scientific">Staphylotrichum tortipilum</name>
    <dbReference type="NCBI Taxonomy" id="2831512"/>
    <lineage>
        <taxon>Eukaryota</taxon>
        <taxon>Fungi</taxon>
        <taxon>Dikarya</taxon>
        <taxon>Ascomycota</taxon>
        <taxon>Pezizomycotina</taxon>
        <taxon>Sordariomycetes</taxon>
        <taxon>Sordariomycetidae</taxon>
        <taxon>Sordariales</taxon>
        <taxon>Chaetomiaceae</taxon>
        <taxon>Staphylotrichum</taxon>
    </lineage>
</organism>
<proteinExistence type="predicted"/>
<dbReference type="Proteomes" id="UP001303889">
    <property type="component" value="Unassembled WGS sequence"/>
</dbReference>
<reference evidence="2" key="1">
    <citation type="journal article" date="2023" name="Mol. Phylogenet. Evol.">
        <title>Genome-scale phylogeny and comparative genomics of the fungal order Sordariales.</title>
        <authorList>
            <person name="Hensen N."/>
            <person name="Bonometti L."/>
            <person name="Westerberg I."/>
            <person name="Brannstrom I.O."/>
            <person name="Guillou S."/>
            <person name="Cros-Aarteil S."/>
            <person name="Calhoun S."/>
            <person name="Haridas S."/>
            <person name="Kuo A."/>
            <person name="Mondo S."/>
            <person name="Pangilinan J."/>
            <person name="Riley R."/>
            <person name="LaButti K."/>
            <person name="Andreopoulos B."/>
            <person name="Lipzen A."/>
            <person name="Chen C."/>
            <person name="Yan M."/>
            <person name="Daum C."/>
            <person name="Ng V."/>
            <person name="Clum A."/>
            <person name="Steindorff A."/>
            <person name="Ohm R.A."/>
            <person name="Martin F."/>
            <person name="Silar P."/>
            <person name="Natvig D.O."/>
            <person name="Lalanne C."/>
            <person name="Gautier V."/>
            <person name="Ament-Velasquez S.L."/>
            <person name="Kruys A."/>
            <person name="Hutchinson M.I."/>
            <person name="Powell A.J."/>
            <person name="Barry K."/>
            <person name="Miller A.N."/>
            <person name="Grigoriev I.V."/>
            <person name="Debuchy R."/>
            <person name="Gladieux P."/>
            <person name="Hiltunen Thoren M."/>
            <person name="Johannesson H."/>
        </authorList>
    </citation>
    <scope>NUCLEOTIDE SEQUENCE</scope>
    <source>
        <strain evidence="2">CBS 103.79</strain>
    </source>
</reference>
<feature type="compositionally biased region" description="Polar residues" evidence="1">
    <location>
        <begin position="53"/>
        <end position="68"/>
    </location>
</feature>
<dbReference type="AlphaFoldDB" id="A0AAN6MIL5"/>
<comment type="caution">
    <text evidence="2">The sequence shown here is derived from an EMBL/GenBank/DDBJ whole genome shotgun (WGS) entry which is preliminary data.</text>
</comment>